<sequence>MQDFHGLIEELLFDLHAQLVIAVSKNVKKFYSGCQKFALLPRGVSKYIRKPLNLSLKNKRQLYDKVQYHDGVAYYNDVLLHQHCDSKVHGCRLDRRCGKFISVRKAETFSVTAAENGRGTRYLQA</sequence>
<keyword evidence="2" id="KW-1185">Reference proteome</keyword>
<evidence type="ECO:0000313" key="1">
    <source>
        <dbReference type="EMBL" id="KAK3766966.1"/>
    </source>
</evidence>
<dbReference type="EMBL" id="JAWDGP010004189">
    <property type="protein sequence ID" value="KAK3766966.1"/>
    <property type="molecule type" value="Genomic_DNA"/>
</dbReference>
<reference evidence="1" key="1">
    <citation type="journal article" date="2023" name="G3 (Bethesda)">
        <title>A reference genome for the long-term kleptoplast-retaining sea slug Elysia crispata morphotype clarki.</title>
        <authorList>
            <person name="Eastman K.E."/>
            <person name="Pendleton A.L."/>
            <person name="Shaikh M.A."/>
            <person name="Suttiyut T."/>
            <person name="Ogas R."/>
            <person name="Tomko P."/>
            <person name="Gavelis G."/>
            <person name="Widhalm J.R."/>
            <person name="Wisecaver J.H."/>
        </authorList>
    </citation>
    <scope>NUCLEOTIDE SEQUENCE</scope>
    <source>
        <strain evidence="1">ECLA1</strain>
    </source>
</reference>
<gene>
    <name evidence="1" type="ORF">RRG08_059835</name>
</gene>
<evidence type="ECO:0000313" key="2">
    <source>
        <dbReference type="Proteomes" id="UP001283361"/>
    </source>
</evidence>
<accession>A0AAE1DDW7</accession>
<organism evidence="1 2">
    <name type="scientific">Elysia crispata</name>
    <name type="common">lettuce slug</name>
    <dbReference type="NCBI Taxonomy" id="231223"/>
    <lineage>
        <taxon>Eukaryota</taxon>
        <taxon>Metazoa</taxon>
        <taxon>Spiralia</taxon>
        <taxon>Lophotrochozoa</taxon>
        <taxon>Mollusca</taxon>
        <taxon>Gastropoda</taxon>
        <taxon>Heterobranchia</taxon>
        <taxon>Euthyneura</taxon>
        <taxon>Panpulmonata</taxon>
        <taxon>Sacoglossa</taxon>
        <taxon>Placobranchoidea</taxon>
        <taxon>Plakobranchidae</taxon>
        <taxon>Elysia</taxon>
    </lineage>
</organism>
<dbReference type="AlphaFoldDB" id="A0AAE1DDW7"/>
<dbReference type="Proteomes" id="UP001283361">
    <property type="component" value="Unassembled WGS sequence"/>
</dbReference>
<protein>
    <submittedName>
        <fullName evidence="1">Uncharacterized protein</fullName>
    </submittedName>
</protein>
<name>A0AAE1DDW7_9GAST</name>
<proteinExistence type="predicted"/>
<comment type="caution">
    <text evidence="1">The sequence shown here is derived from an EMBL/GenBank/DDBJ whole genome shotgun (WGS) entry which is preliminary data.</text>
</comment>